<feature type="domain" description="DUF1707" evidence="2">
    <location>
        <begin position="11"/>
        <end position="59"/>
    </location>
</feature>
<comment type="caution">
    <text evidence="3">The sequence shown here is derived from an EMBL/GenBank/DDBJ whole genome shotgun (WGS) entry which is preliminary data.</text>
</comment>
<dbReference type="RefSeq" id="WP_345611765.1">
    <property type="nucleotide sequence ID" value="NZ_BAABJO010000041.1"/>
</dbReference>
<keyword evidence="1" id="KW-0812">Transmembrane</keyword>
<proteinExistence type="predicted"/>
<protein>
    <recommendedName>
        <fullName evidence="2">DUF1707 domain-containing protein</fullName>
    </recommendedName>
</protein>
<dbReference type="InterPro" id="IPR012551">
    <property type="entry name" value="DUF1707_SHOCT-like"/>
</dbReference>
<sequence length="102" mass="11138">MSGEEHESAVREVDRERAVMRIQAAVEAGVLDVAEAGRRLSAVHRAPDQQRLHQLVADLDFRTRRSTGRAVLVRAGVQILLLALVAVLLVHAFLQLTASAAH</sequence>
<reference evidence="4" key="1">
    <citation type="journal article" date="2019" name="Int. J. Syst. Evol. Microbiol.">
        <title>The Global Catalogue of Microorganisms (GCM) 10K type strain sequencing project: providing services to taxonomists for standard genome sequencing and annotation.</title>
        <authorList>
            <consortium name="The Broad Institute Genomics Platform"/>
            <consortium name="The Broad Institute Genome Sequencing Center for Infectious Disease"/>
            <person name="Wu L."/>
            <person name="Ma J."/>
        </authorList>
    </citation>
    <scope>NUCLEOTIDE SEQUENCE [LARGE SCALE GENOMIC DNA]</scope>
    <source>
        <strain evidence="4">JCM 18302</strain>
    </source>
</reference>
<keyword evidence="1" id="KW-1133">Transmembrane helix</keyword>
<feature type="transmembrane region" description="Helical" evidence="1">
    <location>
        <begin position="71"/>
        <end position="94"/>
    </location>
</feature>
<dbReference type="Proteomes" id="UP001500804">
    <property type="component" value="Unassembled WGS sequence"/>
</dbReference>
<keyword evidence="1" id="KW-0472">Membrane</keyword>
<keyword evidence="4" id="KW-1185">Reference proteome</keyword>
<evidence type="ECO:0000256" key="1">
    <source>
        <dbReference type="SAM" id="Phobius"/>
    </source>
</evidence>
<gene>
    <name evidence="3" type="ORF">GCM10023320_73770</name>
</gene>
<dbReference type="EMBL" id="BAABJO010000041">
    <property type="protein sequence ID" value="GAA5138792.1"/>
    <property type="molecule type" value="Genomic_DNA"/>
</dbReference>
<evidence type="ECO:0000313" key="3">
    <source>
        <dbReference type="EMBL" id="GAA5138792.1"/>
    </source>
</evidence>
<organism evidence="3 4">
    <name type="scientific">Pseudonocardia adelaidensis</name>
    <dbReference type="NCBI Taxonomy" id="648754"/>
    <lineage>
        <taxon>Bacteria</taxon>
        <taxon>Bacillati</taxon>
        <taxon>Actinomycetota</taxon>
        <taxon>Actinomycetes</taxon>
        <taxon>Pseudonocardiales</taxon>
        <taxon>Pseudonocardiaceae</taxon>
        <taxon>Pseudonocardia</taxon>
    </lineage>
</organism>
<accession>A0ABP9P1N7</accession>
<dbReference type="Pfam" id="PF08044">
    <property type="entry name" value="DUF1707"/>
    <property type="match status" value="1"/>
</dbReference>
<name>A0ABP9P1N7_9PSEU</name>
<evidence type="ECO:0000313" key="4">
    <source>
        <dbReference type="Proteomes" id="UP001500804"/>
    </source>
</evidence>
<evidence type="ECO:0000259" key="2">
    <source>
        <dbReference type="Pfam" id="PF08044"/>
    </source>
</evidence>